<proteinExistence type="predicted"/>
<reference evidence="1 2" key="1">
    <citation type="submission" date="2018-06" db="EMBL/GenBank/DDBJ databases">
        <authorList>
            <consortium name="Pathogen Informatics"/>
            <person name="Doyle S."/>
        </authorList>
    </citation>
    <scope>NUCLEOTIDE SEQUENCE [LARGE SCALE GENOMIC DNA]</scope>
    <source>
        <strain evidence="1 2">NCTC11112</strain>
    </source>
</reference>
<sequence length="65" mass="7046">MSCTRPPRKYGNAAQVSFFRAIAGQESYVSLMNLVTAAGENNLPRLTQEIELATGELNHTGPCYG</sequence>
<evidence type="ECO:0000313" key="2">
    <source>
        <dbReference type="Proteomes" id="UP000254817"/>
    </source>
</evidence>
<dbReference type="Proteomes" id="UP000254817">
    <property type="component" value="Unassembled WGS sequence"/>
</dbReference>
<accession>A0A376MUI5</accession>
<gene>
    <name evidence="1" type="ORF">NCTC11112_04633</name>
</gene>
<dbReference type="AlphaFoldDB" id="A0A376MUI5"/>
<dbReference type="EMBL" id="UGAW01000001">
    <property type="protein sequence ID" value="STG54062.1"/>
    <property type="molecule type" value="Genomic_DNA"/>
</dbReference>
<organism evidence="1 2">
    <name type="scientific">Escherichia coli</name>
    <dbReference type="NCBI Taxonomy" id="562"/>
    <lineage>
        <taxon>Bacteria</taxon>
        <taxon>Pseudomonadati</taxon>
        <taxon>Pseudomonadota</taxon>
        <taxon>Gammaproteobacteria</taxon>
        <taxon>Enterobacterales</taxon>
        <taxon>Enterobacteriaceae</taxon>
        <taxon>Escherichia</taxon>
    </lineage>
</organism>
<evidence type="ECO:0000313" key="1">
    <source>
        <dbReference type="EMBL" id="STG54062.1"/>
    </source>
</evidence>
<protein>
    <submittedName>
        <fullName evidence="1">Tail protein (Modular protein)</fullName>
    </submittedName>
</protein>
<name>A0A376MUI5_ECOLX</name>